<dbReference type="KEGG" id="pbl:PAAG_02287"/>
<dbReference type="RefSeq" id="XP_015701641.1">
    <property type="nucleotide sequence ID" value="XM_015844593.1"/>
</dbReference>
<gene>
    <name evidence="2" type="ORF">PAAG_02287</name>
</gene>
<evidence type="ECO:0000313" key="2">
    <source>
        <dbReference type="EMBL" id="EEH40233.2"/>
    </source>
</evidence>
<protein>
    <submittedName>
        <fullName evidence="2">Uncharacterized protein</fullName>
    </submittedName>
</protein>
<keyword evidence="3" id="KW-1185">Reference proteome</keyword>
<feature type="region of interest" description="Disordered" evidence="1">
    <location>
        <begin position="16"/>
        <end position="41"/>
    </location>
</feature>
<dbReference type="GeneID" id="9098928"/>
<evidence type="ECO:0000256" key="1">
    <source>
        <dbReference type="SAM" id="MobiDB-lite"/>
    </source>
</evidence>
<accession>C1GVL0</accession>
<reference evidence="2 3" key="1">
    <citation type="journal article" date="2011" name="PLoS Genet.">
        <title>Comparative genomic analysis of human fungal pathogens causing paracoccidioidomycosis.</title>
        <authorList>
            <person name="Desjardins C.A."/>
            <person name="Champion M.D."/>
            <person name="Holder J.W."/>
            <person name="Muszewska A."/>
            <person name="Goldberg J."/>
            <person name="Bailao A.M."/>
            <person name="Brigido M.M."/>
            <person name="Ferreira M.E."/>
            <person name="Garcia A.M."/>
            <person name="Grynberg M."/>
            <person name="Gujja S."/>
            <person name="Heiman D.I."/>
            <person name="Henn M.R."/>
            <person name="Kodira C.D."/>
            <person name="Leon-Narvaez H."/>
            <person name="Longo L.V."/>
            <person name="Ma L.J."/>
            <person name="Malavazi I."/>
            <person name="Matsuo A.L."/>
            <person name="Morais F.V."/>
            <person name="Pereira M."/>
            <person name="Rodriguez-Brito S."/>
            <person name="Sakthikumar S."/>
            <person name="Salem-Izacc S.M."/>
            <person name="Sykes S.M."/>
            <person name="Teixeira M.M."/>
            <person name="Vallejo M.C."/>
            <person name="Walter M.E."/>
            <person name="Yandava C."/>
            <person name="Young S."/>
            <person name="Zeng Q."/>
            <person name="Zucker J."/>
            <person name="Felipe M.S."/>
            <person name="Goldman G.H."/>
            <person name="Haas B.J."/>
            <person name="McEwen J.G."/>
            <person name="Nino-Vega G."/>
            <person name="Puccia R."/>
            <person name="San-Blas G."/>
            <person name="Soares C.M."/>
            <person name="Birren B.W."/>
            <person name="Cuomo C.A."/>
        </authorList>
    </citation>
    <scope>NUCLEOTIDE SEQUENCE [LARGE SCALE GENOMIC DNA]</scope>
    <source>
        <strain evidence="3">ATCC MYA-826 / Pb01</strain>
    </source>
</reference>
<dbReference type="EMBL" id="KN293996">
    <property type="protein sequence ID" value="EEH40233.2"/>
    <property type="molecule type" value="Genomic_DNA"/>
</dbReference>
<evidence type="ECO:0000313" key="3">
    <source>
        <dbReference type="Proteomes" id="UP000002059"/>
    </source>
</evidence>
<proteinExistence type="predicted"/>
<dbReference type="Proteomes" id="UP000002059">
    <property type="component" value="Partially assembled WGS sequence"/>
</dbReference>
<dbReference type="AlphaFoldDB" id="C1GVL0"/>
<organism evidence="2 3">
    <name type="scientific">Paracoccidioides lutzii (strain ATCC MYA-826 / Pb01)</name>
    <name type="common">Paracoccidioides brasiliensis</name>
    <dbReference type="NCBI Taxonomy" id="502779"/>
    <lineage>
        <taxon>Eukaryota</taxon>
        <taxon>Fungi</taxon>
        <taxon>Dikarya</taxon>
        <taxon>Ascomycota</taxon>
        <taxon>Pezizomycotina</taxon>
        <taxon>Eurotiomycetes</taxon>
        <taxon>Eurotiomycetidae</taxon>
        <taxon>Onygenales</taxon>
        <taxon>Ajellomycetaceae</taxon>
        <taxon>Paracoccidioides</taxon>
    </lineage>
</organism>
<sequence length="127" mass="14431">MKYFQGRSETLGLHDLRTKSRVQRSDEGLKKSRDTTSSRPLRRSWRSHLIKLSRKGQNSEGFLQDSRAENVAQFSRVNLICYASKGEPGRRSVWGAQGVGSLVARRLNKGSADEAQTTQDLTKYWSE</sequence>
<name>C1GVL0_PARBA</name>
<feature type="compositionally biased region" description="Basic and acidic residues" evidence="1">
    <location>
        <begin position="16"/>
        <end position="36"/>
    </location>
</feature>
<dbReference type="VEuPathDB" id="FungiDB:PAAG_02287"/>
<dbReference type="HOGENOM" id="CLU_1971212_0_0_1"/>